<evidence type="ECO:0000313" key="2">
    <source>
        <dbReference type="EMBL" id="JAB85203.1"/>
    </source>
</evidence>
<feature type="compositionally biased region" description="Basic and acidic residues" evidence="1">
    <location>
        <begin position="521"/>
        <end position="531"/>
    </location>
</feature>
<feature type="compositionally biased region" description="Low complexity" evidence="1">
    <location>
        <begin position="101"/>
        <end position="113"/>
    </location>
</feature>
<feature type="compositionally biased region" description="Polar residues" evidence="1">
    <location>
        <begin position="1995"/>
        <end position="2005"/>
    </location>
</feature>
<feature type="compositionally biased region" description="Polar residues" evidence="1">
    <location>
        <begin position="563"/>
        <end position="592"/>
    </location>
</feature>
<feature type="compositionally biased region" description="Polar residues" evidence="1">
    <location>
        <begin position="458"/>
        <end position="479"/>
    </location>
</feature>
<name>W8AKF9_CERCA</name>
<feature type="region of interest" description="Disordered" evidence="1">
    <location>
        <begin position="1874"/>
        <end position="1963"/>
    </location>
</feature>
<sequence length="2221" mass="248738">MAKRLCAVNSSDNHCKRKRTASPVKASEEYAENYGFKKKYATASEDDSASSGNKKRKKIDGREQRTRHCEANAERAQHYYRAPTSGRYCRKSYAQSSEINSTTDSETTLTTSSCESRQGQLVTKQKQISNEDLYNLKTEFKYKRIAGGAKKSLKRTKTHLETPTDEALRLEKRAHVRAQTVRTENADENTNNGTTKEMVRFMNKLLISLGNVENSFSAAVNSVSTNRQRAQRILNNKSANNLTEKYAHDAQPIALKIKSPNTRGDERELQYAPQSAVYFNAQLPSAPETPNYISTHSAQFNGYGPSPTAATATSDLPPLPRLSAAQQAALPAIQTLNALQRKEPNVTPTNQLPLENAEYQPYQNGLPVLTNVDAKAGNEYAHLNMNSTLNQNPKNPAGLPNRPFNNLKQIEVGSVTLEQNMALPGNIQAYYNSIDYNGDITKPQINGNYREIHENETSQENTLNRGSMSERQSKSNRGSLSKVEYTAGRGRVSDRGSATLTGKNETNRGRVSDRGSTISSRESKANRRTISDRGTVISNRQNKERLSDRGSISNGGSKAPKGSTKSVTNKAYSIRGQSDSADANGEYSNGNEKTSALDEMFAEINPANEMRRRTTTNGNKFSTAPEKESDESQSVEETSSSCNSDYIRKCLRRKRAQKHNKYDDKQRKHNKNRKSHYKDAYSDSDSDEAYPRSSYHGKKVAPRYKYYANSASSDAVSYSLSRTSCRELKRCCSRIVAICRMARDTAGTQTEQYWGDTTSRLRELNKMDDGVPQAIVDGLATANPKVVEQIMQMLRKRRKCKVCACGVMGDNGAPVVKDDMIVLKFEENEPMLPPVMCIDERSRSSCSCGNKLAETESEIIRDIIRKKRLLEKSQRINALTNTGKSTSCDRLSTCTCVNGQDEMEFVQGLLRRSRNGRDRPGDSTSAENMNSIDCECTTRKAKELAAEIMKELVQGHMQKMFVDKIENQTRHDSERVSSKSADTIIGLSSERFAAKNSCACEKSGRETMLTKERAYDARESIKSRADNCTCNADESALKTRKSKRTTYWADADDGSSMMFQKSERSKPFAGECTCHGDDVNSMIQTNDSIVPRDGECTCHGAGSPWKIRKSERIAPQAGECTCDVHESASITRNSERIVPRAGECTCNVHESASMVRKSERIVRRAGECTCAADETPIVSRRSHRSTHRRGECTCYPDEGTTELAMSERIKAAVTECTSNSDDSITVIRISGRPCCTCNTDGNPPKTHQGMATQREAAVASNIPRYSKFPMYSASAEPTRRNTERGRETMTTEYQTLLEESLSQVRQANAIPRSTVSASERESELPMRAWKNAYTSITEEPQSHRNGTSRDLMRETKAWEHKGSVFPKGLESDPAAGASNRQSEYQGVHRKSTNVSTMDIRLGESDIKDSQRKSNIDSESSPRESQRTSGVIAGASDRRSEYQAQPRIAASNTMIIKPQRHSQRSSSEFADMGEDKTEFETSRNYSARDSSFTDNERKRSTLETNESIELSTVDTYQRKPTKHQLIKQSEADSRNVEEKRIINETPKITDYTQAPRRTDCGCRATNTETDARPENYEERYLGEYEEKSLRPIGVANYGANKCRTDCGCKIVGTALHTRSKTGELEDVREYEERIMTRASSSRASRPANYAATMYNPESDYTKAFREGKASPFEEAIAAVHDNGQQNDRPHPAIEDDGLSRTTTDHGSLQKFVIDIKACKQATASCTLTTYPKSNINGEHEISRSIMRVDAENNESDLLMKQRAALCAELTVNELLPQHSLRTLLTKLSSPRGKLYAQNEFPQKGHFNPTIFRAQTLQTMDNTFKLGAEDMRQIQVDNRSRDIKLALSAPSIITRYQHSAINGPEGTQSKVYKKSLIPLPVGSRRPATTSMPLMQSTSAERRTNSRPLINQTSDSNHQITRLNPKQTKTGTETKQQEQPNTKPTYSRGTKRAYLAPEKNARSASDMQLSYGTGYTAAHPRLSSGRHKEIQTNSSIFSRTDMRQQSSENNKRIWKNSQAEPRTPKMVNILSAAKQQHNSSSTLSSASSECRKSDVSQTEYKPRNGHCKAFYKRTGRHHNLRNPFSGYTACNEPPLLLKTATIVATTKKRRESNRSRTVSDDEETNSDVECITVEYASSDAAFQDSYAQYQAELQRQQQQLWRIDNVREAIKVEEQEAERAKNQLRTTLTGELLERAMHYPTRVWNEERKQLNLQRNGATIFGPL</sequence>
<feature type="compositionally biased region" description="Polar residues" evidence="1">
    <location>
        <begin position="1884"/>
        <end position="1896"/>
    </location>
</feature>
<feature type="region of interest" description="Disordered" evidence="1">
    <location>
        <begin position="1359"/>
        <end position="1505"/>
    </location>
</feature>
<feature type="region of interest" description="Disordered" evidence="1">
    <location>
        <begin position="455"/>
        <end position="592"/>
    </location>
</feature>
<reference evidence="2" key="2">
    <citation type="journal article" date="2014" name="BMC Genomics">
        <title>A genomic perspective to assessing quality of mass-reared SIT flies used in Mediterranean fruit fly (Ceratitis capitata) eradication in California.</title>
        <authorList>
            <person name="Calla B."/>
            <person name="Hall B."/>
            <person name="Hou S."/>
            <person name="Geib S.M."/>
        </authorList>
    </citation>
    <scope>NUCLEOTIDE SEQUENCE</scope>
</reference>
<feature type="region of interest" description="Disordered" evidence="1">
    <location>
        <begin position="653"/>
        <end position="694"/>
    </location>
</feature>
<protein>
    <submittedName>
        <fullName evidence="2">Uncharacterized protein</fullName>
    </submittedName>
</protein>
<accession>W8AKF9</accession>
<feature type="region of interest" description="Disordered" evidence="1">
    <location>
        <begin position="41"/>
        <end position="70"/>
    </location>
</feature>
<feature type="compositionally biased region" description="Basic residues" evidence="1">
    <location>
        <begin position="667"/>
        <end position="676"/>
    </location>
</feature>
<feature type="compositionally biased region" description="Polar residues" evidence="1">
    <location>
        <begin position="1903"/>
        <end position="1922"/>
    </location>
</feature>
<feature type="region of interest" description="Disordered" evidence="1">
    <location>
        <begin position="2030"/>
        <end position="2058"/>
    </location>
</feature>
<proteinExistence type="evidence at transcript level"/>
<reference evidence="2" key="1">
    <citation type="submission" date="2013-07" db="EMBL/GenBank/DDBJ databases">
        <authorList>
            <person name="Geib S."/>
        </authorList>
    </citation>
    <scope>NUCLEOTIDE SEQUENCE</scope>
</reference>
<feature type="compositionally biased region" description="Low complexity" evidence="1">
    <location>
        <begin position="2036"/>
        <end position="2045"/>
    </location>
</feature>
<evidence type="ECO:0000256" key="1">
    <source>
        <dbReference type="SAM" id="MobiDB-lite"/>
    </source>
</evidence>
<feature type="region of interest" description="Disordered" evidence="1">
    <location>
        <begin position="1"/>
        <end position="29"/>
    </location>
</feature>
<organism evidence="2">
    <name type="scientific">Ceratitis capitata</name>
    <name type="common">Mediterranean fruit fly</name>
    <name type="synonym">Tephritis capitata</name>
    <dbReference type="NCBI Taxonomy" id="7213"/>
    <lineage>
        <taxon>Eukaryota</taxon>
        <taxon>Metazoa</taxon>
        <taxon>Ecdysozoa</taxon>
        <taxon>Arthropoda</taxon>
        <taxon>Hexapoda</taxon>
        <taxon>Insecta</taxon>
        <taxon>Pterygota</taxon>
        <taxon>Neoptera</taxon>
        <taxon>Endopterygota</taxon>
        <taxon>Diptera</taxon>
        <taxon>Brachycera</taxon>
        <taxon>Muscomorpha</taxon>
        <taxon>Tephritoidea</taxon>
        <taxon>Tephritidae</taxon>
        <taxon>Ceratitis</taxon>
        <taxon>Ceratitis</taxon>
    </lineage>
</organism>
<feature type="region of interest" description="Disordered" evidence="1">
    <location>
        <begin position="94"/>
        <end position="113"/>
    </location>
</feature>
<feature type="compositionally biased region" description="Polar residues" evidence="1">
    <location>
        <begin position="1481"/>
        <end position="1492"/>
    </location>
</feature>
<feature type="compositionally biased region" description="Basic and acidic residues" evidence="1">
    <location>
        <begin position="1400"/>
        <end position="1425"/>
    </location>
</feature>
<feature type="region of interest" description="Disordered" evidence="1">
    <location>
        <begin position="605"/>
        <end position="640"/>
    </location>
</feature>
<feature type="compositionally biased region" description="Basic and acidic residues" evidence="1">
    <location>
        <begin position="60"/>
        <end position="70"/>
    </location>
</feature>
<dbReference type="EMBL" id="GAMC01021352">
    <property type="protein sequence ID" value="JAB85203.1"/>
    <property type="molecule type" value="mRNA"/>
</dbReference>
<feature type="region of interest" description="Disordered" evidence="1">
    <location>
        <begin position="1995"/>
        <end position="2017"/>
    </location>
</feature>
<feature type="compositionally biased region" description="Low complexity" evidence="1">
    <location>
        <begin position="1923"/>
        <end position="1936"/>
    </location>
</feature>